<comment type="caution">
    <text evidence="1">The sequence shown here is derived from an EMBL/GenBank/DDBJ whole genome shotgun (WGS) entry which is preliminary data.</text>
</comment>
<evidence type="ECO:0000313" key="2">
    <source>
        <dbReference type="Proteomes" id="UP000824120"/>
    </source>
</evidence>
<dbReference type="AlphaFoldDB" id="A0A9J5ZI17"/>
<keyword evidence="2" id="KW-1185">Reference proteome</keyword>
<sequence length="85" mass="9818">MKKKEESINHGHILFNGKKNNLNYLKEILIMLLRKAGTATTLASLILCWGKKQGIGRILTNLSHDYYITTFYKEENLQRILQQGP</sequence>
<proteinExistence type="predicted"/>
<organism evidence="1 2">
    <name type="scientific">Solanum commersonii</name>
    <name type="common">Commerson's wild potato</name>
    <name type="synonym">Commerson's nightshade</name>
    <dbReference type="NCBI Taxonomy" id="4109"/>
    <lineage>
        <taxon>Eukaryota</taxon>
        <taxon>Viridiplantae</taxon>
        <taxon>Streptophyta</taxon>
        <taxon>Embryophyta</taxon>
        <taxon>Tracheophyta</taxon>
        <taxon>Spermatophyta</taxon>
        <taxon>Magnoliopsida</taxon>
        <taxon>eudicotyledons</taxon>
        <taxon>Gunneridae</taxon>
        <taxon>Pentapetalae</taxon>
        <taxon>asterids</taxon>
        <taxon>lamiids</taxon>
        <taxon>Solanales</taxon>
        <taxon>Solanaceae</taxon>
        <taxon>Solanoideae</taxon>
        <taxon>Solaneae</taxon>
        <taxon>Solanum</taxon>
    </lineage>
</organism>
<evidence type="ECO:0000313" key="1">
    <source>
        <dbReference type="EMBL" id="KAG5610454.1"/>
    </source>
</evidence>
<gene>
    <name evidence="1" type="ORF">H5410_021735</name>
</gene>
<dbReference type="Proteomes" id="UP000824120">
    <property type="component" value="Chromosome 4"/>
</dbReference>
<dbReference type="EMBL" id="JACXVP010000004">
    <property type="protein sequence ID" value="KAG5610454.1"/>
    <property type="molecule type" value="Genomic_DNA"/>
</dbReference>
<protein>
    <submittedName>
        <fullName evidence="1">Uncharacterized protein</fullName>
    </submittedName>
</protein>
<name>A0A9J5ZI17_SOLCO</name>
<accession>A0A9J5ZI17</accession>
<reference evidence="1 2" key="1">
    <citation type="submission" date="2020-09" db="EMBL/GenBank/DDBJ databases">
        <title>De no assembly of potato wild relative species, Solanum commersonii.</title>
        <authorList>
            <person name="Cho K."/>
        </authorList>
    </citation>
    <scope>NUCLEOTIDE SEQUENCE [LARGE SCALE GENOMIC DNA]</scope>
    <source>
        <strain evidence="1">LZ3.2</strain>
        <tissue evidence="1">Leaf</tissue>
    </source>
</reference>